<keyword evidence="1" id="KW-1133">Transmembrane helix</keyword>
<evidence type="ECO:0000313" key="2">
    <source>
        <dbReference type="EMBL" id="MFC4718987.1"/>
    </source>
</evidence>
<dbReference type="EMBL" id="JBHSGS010000026">
    <property type="protein sequence ID" value="MFC4718987.1"/>
    <property type="molecule type" value="Genomic_DNA"/>
</dbReference>
<dbReference type="RefSeq" id="WP_204653417.1">
    <property type="nucleotide sequence ID" value="NZ_JAFBFD010000009.1"/>
</dbReference>
<evidence type="ECO:0000256" key="1">
    <source>
        <dbReference type="SAM" id="Phobius"/>
    </source>
</evidence>
<evidence type="ECO:0000313" key="3">
    <source>
        <dbReference type="Proteomes" id="UP001595969"/>
    </source>
</evidence>
<keyword evidence="1" id="KW-0472">Membrane</keyword>
<feature type="transmembrane region" description="Helical" evidence="1">
    <location>
        <begin position="46"/>
        <end position="63"/>
    </location>
</feature>
<dbReference type="Proteomes" id="UP001595969">
    <property type="component" value="Unassembled WGS sequence"/>
</dbReference>
<name>A0ABV9MSK5_9ENTE</name>
<reference evidence="3" key="1">
    <citation type="journal article" date="2019" name="Int. J. Syst. Evol. Microbiol.">
        <title>The Global Catalogue of Microorganisms (GCM) 10K type strain sequencing project: providing services to taxonomists for standard genome sequencing and annotation.</title>
        <authorList>
            <consortium name="The Broad Institute Genomics Platform"/>
            <consortium name="The Broad Institute Genome Sequencing Center for Infectious Disease"/>
            <person name="Wu L."/>
            <person name="Ma J."/>
        </authorList>
    </citation>
    <scope>NUCLEOTIDE SEQUENCE [LARGE SCALE GENOMIC DNA]</scope>
    <source>
        <strain evidence="3">CGMCC 1.19032</strain>
    </source>
</reference>
<organism evidence="2 3">
    <name type="scientific">Enterococcus lemanii</name>
    <dbReference type="NCBI Taxonomy" id="1159752"/>
    <lineage>
        <taxon>Bacteria</taxon>
        <taxon>Bacillati</taxon>
        <taxon>Bacillota</taxon>
        <taxon>Bacilli</taxon>
        <taxon>Lactobacillales</taxon>
        <taxon>Enterococcaceae</taxon>
        <taxon>Enterococcus</taxon>
    </lineage>
</organism>
<sequence length="170" mass="21089">MSEYYYILSLYQKHKRYELKVIFFSLLILVITSCFVWLDLFRIEPIFIYFIGMLVSCYYAYKIRVESKNYQKLLNFLKNNEEISDNKELVFFIDYQLDSYFKQESTEIWNRLTDGENWNVEKSKNEIHRIIQEIINYYEFLTLDERHDQNIELSLDWYRESIEKRKKDLI</sequence>
<keyword evidence="3" id="KW-1185">Reference proteome</keyword>
<feature type="transmembrane region" description="Helical" evidence="1">
    <location>
        <begin position="21"/>
        <end position="40"/>
    </location>
</feature>
<gene>
    <name evidence="2" type="ORF">ACFO5I_04500</name>
</gene>
<keyword evidence="1" id="KW-0812">Transmembrane</keyword>
<proteinExistence type="predicted"/>
<accession>A0ABV9MSK5</accession>
<comment type="caution">
    <text evidence="2">The sequence shown here is derived from an EMBL/GenBank/DDBJ whole genome shotgun (WGS) entry which is preliminary data.</text>
</comment>
<protein>
    <submittedName>
        <fullName evidence="2">Uncharacterized protein</fullName>
    </submittedName>
</protein>